<protein>
    <submittedName>
        <fullName evidence="1">Uncharacterized protein</fullName>
    </submittedName>
</protein>
<dbReference type="RefSeq" id="WP_318249207.1">
    <property type="nucleotide sequence ID" value="NZ_CP009552.1"/>
</dbReference>
<sequence>MLVHKIQSDLLKAGRAKAFADLLIAPICINRKEALISTPIF</sequence>
<dbReference type="GeneID" id="85731483"/>
<dbReference type="Proteomes" id="UP000030624">
    <property type="component" value="Chromosome"/>
</dbReference>
<gene>
    <name evidence="1" type="ORF">GACE_2014</name>
</gene>
<organism evidence="1 2">
    <name type="scientific">Geoglobus acetivorans</name>
    <dbReference type="NCBI Taxonomy" id="565033"/>
    <lineage>
        <taxon>Archaea</taxon>
        <taxon>Methanobacteriati</taxon>
        <taxon>Methanobacteriota</taxon>
        <taxon>Archaeoglobi</taxon>
        <taxon>Archaeoglobales</taxon>
        <taxon>Archaeoglobaceae</taxon>
        <taxon>Geoglobus</taxon>
    </lineage>
</organism>
<dbReference type="EMBL" id="CP009552">
    <property type="protein sequence ID" value="AIY91038.1"/>
    <property type="molecule type" value="Genomic_DNA"/>
</dbReference>
<evidence type="ECO:0000313" key="2">
    <source>
        <dbReference type="Proteomes" id="UP000030624"/>
    </source>
</evidence>
<reference evidence="1 2" key="1">
    <citation type="journal article" date="2015" name="Appl. Environ. Microbiol.">
        <title>The Geoglobus acetivorans genome: Fe(III) reduction, acetate utilization, autotrophic growth, and degradation of aromatic compounds in a hyperthermophilic archaeon.</title>
        <authorList>
            <person name="Mardanov A.V."/>
            <person name="Slododkina G.B."/>
            <person name="Slobodkin A.I."/>
            <person name="Beletsky A.V."/>
            <person name="Gavrilov S.N."/>
            <person name="Kublanov I.V."/>
            <person name="Bonch-Osmolovskaya E.A."/>
            <person name="Skryabin K.G."/>
            <person name="Ravin N.V."/>
        </authorList>
    </citation>
    <scope>NUCLEOTIDE SEQUENCE [LARGE SCALE GENOMIC DNA]</scope>
    <source>
        <strain evidence="1 2">SBH6</strain>
    </source>
</reference>
<proteinExistence type="predicted"/>
<accession>A0A0A7GGR8</accession>
<evidence type="ECO:0000313" key="1">
    <source>
        <dbReference type="EMBL" id="AIY91038.1"/>
    </source>
</evidence>
<dbReference type="AlphaFoldDB" id="A0A0A7GGR8"/>
<name>A0A0A7GGR8_GEOAI</name>
<dbReference type="STRING" id="565033.GACE_2014"/>
<dbReference type="HOGENOM" id="CLU_3263642_0_0_2"/>
<dbReference type="KEGG" id="gac:GACE_2014"/>